<dbReference type="SMART" id="SM00487">
    <property type="entry name" value="DEXDc"/>
    <property type="match status" value="1"/>
</dbReference>
<evidence type="ECO:0000256" key="8">
    <source>
        <dbReference type="ARBA" id="ARBA00023125"/>
    </source>
</evidence>
<dbReference type="FunFam" id="1.10.10.10:FF:000513">
    <property type="entry name" value="ATP-dependent DNA helicase"/>
    <property type="match status" value="1"/>
</dbReference>
<dbReference type="InterPro" id="IPR014001">
    <property type="entry name" value="Helicase_ATP-bd"/>
</dbReference>
<dbReference type="PROSITE" id="PS51194">
    <property type="entry name" value="HELICASE_CTER"/>
    <property type="match status" value="1"/>
</dbReference>
<dbReference type="NCBIfam" id="TIGR00614">
    <property type="entry name" value="recQ_fam"/>
    <property type="match status" value="1"/>
</dbReference>
<dbReference type="GO" id="GO:0003677">
    <property type="term" value="F:DNA binding"/>
    <property type="evidence" value="ECO:0007669"/>
    <property type="project" value="UniProtKB-KW"/>
</dbReference>
<dbReference type="SMART" id="SM00490">
    <property type="entry name" value="HELICc"/>
    <property type="match status" value="1"/>
</dbReference>
<feature type="domain" description="HRDC" evidence="12">
    <location>
        <begin position="636"/>
        <end position="716"/>
    </location>
</feature>
<dbReference type="EC" id="5.6.2.4" evidence="11"/>
<dbReference type="InterPro" id="IPR029491">
    <property type="entry name" value="Helicase_HTH"/>
</dbReference>
<dbReference type="PROSITE" id="PS51192">
    <property type="entry name" value="HELICASE_ATP_BIND_1"/>
    <property type="match status" value="1"/>
</dbReference>
<proteinExistence type="inferred from homology"/>
<dbReference type="Pfam" id="PF09382">
    <property type="entry name" value="RQC"/>
    <property type="match status" value="1"/>
</dbReference>
<keyword evidence="8" id="KW-0238">DNA-binding</keyword>
<evidence type="ECO:0000256" key="6">
    <source>
        <dbReference type="ARBA" id="ARBA00022806"/>
    </source>
</evidence>
<dbReference type="EMBL" id="CP133620">
    <property type="protein sequence ID" value="WMV46554.1"/>
    <property type="molecule type" value="Genomic_DNA"/>
</dbReference>
<dbReference type="SMART" id="SM00956">
    <property type="entry name" value="RQC"/>
    <property type="match status" value="1"/>
</dbReference>
<dbReference type="InterPro" id="IPR004589">
    <property type="entry name" value="DNA_helicase_ATP-dep_RecQ"/>
</dbReference>
<keyword evidence="4" id="KW-0547">Nucleotide-binding</keyword>
<protein>
    <recommendedName>
        <fullName evidence="11">DNA 3'-5' helicase</fullName>
        <ecNumber evidence="11">5.6.2.4</ecNumber>
    </recommendedName>
</protein>
<dbReference type="PROSITE" id="PS50967">
    <property type="entry name" value="HRDC"/>
    <property type="match status" value="1"/>
</dbReference>
<evidence type="ECO:0000313" key="16">
    <source>
        <dbReference type="Proteomes" id="UP001234989"/>
    </source>
</evidence>
<dbReference type="Pfam" id="PF00570">
    <property type="entry name" value="HRDC"/>
    <property type="match status" value="1"/>
</dbReference>
<dbReference type="GO" id="GO:0005737">
    <property type="term" value="C:cytoplasm"/>
    <property type="evidence" value="ECO:0007669"/>
    <property type="project" value="TreeGrafter"/>
</dbReference>
<evidence type="ECO:0000256" key="3">
    <source>
        <dbReference type="ARBA" id="ARBA00008894"/>
    </source>
</evidence>
<evidence type="ECO:0000256" key="7">
    <source>
        <dbReference type="ARBA" id="ARBA00022840"/>
    </source>
</evidence>
<dbReference type="Pfam" id="PF14493">
    <property type="entry name" value="HTH_40"/>
    <property type="match status" value="1"/>
</dbReference>
<dbReference type="InterPro" id="IPR036390">
    <property type="entry name" value="WH_DNA-bd_sf"/>
</dbReference>
<dbReference type="GO" id="GO:0005634">
    <property type="term" value="C:nucleus"/>
    <property type="evidence" value="ECO:0007669"/>
    <property type="project" value="TreeGrafter"/>
</dbReference>
<keyword evidence="7" id="KW-0067">ATP-binding</keyword>
<evidence type="ECO:0000259" key="12">
    <source>
        <dbReference type="PROSITE" id="PS50967"/>
    </source>
</evidence>
<reference evidence="15" key="1">
    <citation type="submission" date="2023-08" db="EMBL/GenBank/DDBJ databases">
        <title>A de novo genome assembly of Solanum verrucosum Schlechtendal, a Mexican diploid species geographically isolated from the other diploid A-genome species in potato relatives.</title>
        <authorList>
            <person name="Hosaka K."/>
        </authorList>
    </citation>
    <scope>NUCLEOTIDE SEQUENCE</scope>
    <source>
        <tissue evidence="15">Young leaves</tissue>
    </source>
</reference>
<dbReference type="Gene3D" id="1.10.10.10">
    <property type="entry name" value="Winged helix-like DNA-binding domain superfamily/Winged helix DNA-binding domain"/>
    <property type="match status" value="1"/>
</dbReference>
<keyword evidence="16" id="KW-1185">Reference proteome</keyword>
<accession>A0AAF0UIM5</accession>
<dbReference type="SUPFAM" id="SSF52540">
    <property type="entry name" value="P-loop containing nucleoside triphosphate hydrolases"/>
    <property type="match status" value="1"/>
</dbReference>
<dbReference type="GO" id="GO:0043138">
    <property type="term" value="F:3'-5' DNA helicase activity"/>
    <property type="evidence" value="ECO:0007669"/>
    <property type="project" value="UniProtKB-EC"/>
</dbReference>
<dbReference type="Pfam" id="PF00270">
    <property type="entry name" value="DEAD"/>
    <property type="match status" value="1"/>
</dbReference>
<dbReference type="InterPro" id="IPR018982">
    <property type="entry name" value="RQC_domain"/>
</dbReference>
<evidence type="ECO:0000259" key="14">
    <source>
        <dbReference type="PROSITE" id="PS51194"/>
    </source>
</evidence>
<dbReference type="GO" id="GO:0000724">
    <property type="term" value="P:double-strand break repair via homologous recombination"/>
    <property type="evidence" value="ECO:0007669"/>
    <property type="project" value="TreeGrafter"/>
</dbReference>
<dbReference type="SUPFAM" id="SSF47819">
    <property type="entry name" value="HRDC-like"/>
    <property type="match status" value="1"/>
</dbReference>
<evidence type="ECO:0000313" key="15">
    <source>
        <dbReference type="EMBL" id="WMV46554.1"/>
    </source>
</evidence>
<dbReference type="InterPro" id="IPR002121">
    <property type="entry name" value="HRDC_dom"/>
</dbReference>
<dbReference type="GO" id="GO:0009378">
    <property type="term" value="F:four-way junction helicase activity"/>
    <property type="evidence" value="ECO:0007669"/>
    <property type="project" value="TreeGrafter"/>
</dbReference>
<dbReference type="InterPro" id="IPR011545">
    <property type="entry name" value="DEAD/DEAH_box_helicase_dom"/>
</dbReference>
<dbReference type="GO" id="GO:0016787">
    <property type="term" value="F:hydrolase activity"/>
    <property type="evidence" value="ECO:0007669"/>
    <property type="project" value="UniProtKB-KW"/>
</dbReference>
<dbReference type="Gene3D" id="3.40.50.300">
    <property type="entry name" value="P-loop containing nucleotide triphosphate hydrolases"/>
    <property type="match status" value="3"/>
</dbReference>
<dbReference type="Proteomes" id="UP001234989">
    <property type="component" value="Chromosome 9"/>
</dbReference>
<keyword evidence="5" id="KW-0378">Hydrolase</keyword>
<dbReference type="Gene3D" id="1.10.150.80">
    <property type="entry name" value="HRDC domain"/>
    <property type="match status" value="1"/>
</dbReference>
<dbReference type="InterPro" id="IPR001650">
    <property type="entry name" value="Helicase_C-like"/>
</dbReference>
<dbReference type="CDD" id="cd17920">
    <property type="entry name" value="DEXHc_RecQ"/>
    <property type="match status" value="1"/>
</dbReference>
<evidence type="ECO:0000256" key="11">
    <source>
        <dbReference type="ARBA" id="ARBA00034808"/>
    </source>
</evidence>
<dbReference type="AlphaFoldDB" id="A0AAF0UIM5"/>
<evidence type="ECO:0000256" key="2">
    <source>
        <dbReference type="ARBA" id="ARBA00005446"/>
    </source>
</evidence>
<dbReference type="InterPro" id="IPR036388">
    <property type="entry name" value="WH-like_DNA-bd_sf"/>
</dbReference>
<feature type="domain" description="Helicase C-terminal" evidence="14">
    <location>
        <begin position="257"/>
        <end position="440"/>
    </location>
</feature>
<dbReference type="GO" id="GO:0005524">
    <property type="term" value="F:ATP binding"/>
    <property type="evidence" value="ECO:0007669"/>
    <property type="project" value="UniProtKB-KW"/>
</dbReference>
<comment type="similarity">
    <text evidence="3">Belongs to the disease resistance NB-LRR family.</text>
</comment>
<dbReference type="InterPro" id="IPR010997">
    <property type="entry name" value="HRDC-like_sf"/>
</dbReference>
<dbReference type="Pfam" id="PF00271">
    <property type="entry name" value="Helicase_C"/>
    <property type="match status" value="1"/>
</dbReference>
<evidence type="ECO:0000256" key="10">
    <source>
        <dbReference type="ARBA" id="ARBA00034617"/>
    </source>
</evidence>
<dbReference type="GO" id="GO:0005694">
    <property type="term" value="C:chromosome"/>
    <property type="evidence" value="ECO:0007669"/>
    <property type="project" value="TreeGrafter"/>
</dbReference>
<evidence type="ECO:0000256" key="5">
    <source>
        <dbReference type="ARBA" id="ARBA00022801"/>
    </source>
</evidence>
<keyword evidence="9" id="KW-0413">Isomerase</keyword>
<dbReference type="InterPro" id="IPR044876">
    <property type="entry name" value="HRDC_dom_sf"/>
</dbReference>
<keyword evidence="6" id="KW-0347">Helicase</keyword>
<dbReference type="PANTHER" id="PTHR13710:SF120">
    <property type="entry name" value="BIFUNCTIONAL 3'-5' EXONUCLEASE_ATP-DEPENDENT HELICASE WRN"/>
    <property type="match status" value="1"/>
</dbReference>
<organism evidence="15 16">
    <name type="scientific">Solanum verrucosum</name>
    <dbReference type="NCBI Taxonomy" id="315347"/>
    <lineage>
        <taxon>Eukaryota</taxon>
        <taxon>Viridiplantae</taxon>
        <taxon>Streptophyta</taxon>
        <taxon>Embryophyta</taxon>
        <taxon>Tracheophyta</taxon>
        <taxon>Spermatophyta</taxon>
        <taxon>Magnoliopsida</taxon>
        <taxon>eudicotyledons</taxon>
        <taxon>Gunneridae</taxon>
        <taxon>Pentapetalae</taxon>
        <taxon>asterids</taxon>
        <taxon>lamiids</taxon>
        <taxon>Solanales</taxon>
        <taxon>Solanaceae</taxon>
        <taxon>Solanoideae</taxon>
        <taxon>Solaneae</taxon>
        <taxon>Solanum</taxon>
    </lineage>
</organism>
<feature type="domain" description="Helicase ATP-binding" evidence="13">
    <location>
        <begin position="24"/>
        <end position="233"/>
    </location>
</feature>
<evidence type="ECO:0000256" key="4">
    <source>
        <dbReference type="ARBA" id="ARBA00022741"/>
    </source>
</evidence>
<evidence type="ECO:0000256" key="1">
    <source>
        <dbReference type="ARBA" id="ARBA00001947"/>
    </source>
</evidence>
<dbReference type="SUPFAM" id="SSF46785">
    <property type="entry name" value="Winged helix' DNA-binding domain"/>
    <property type="match status" value="1"/>
</dbReference>
<sequence>MEMQSTLKKYFGYTEFRPYQKEIIEKILDGKDCLVIMATGSGKSLCYQVPPLITGKAAVVISPLISLMQDQVMALKHRGIKADYLSSAQTGRGVQSNAELGHYDILYMTPEKACALPTSFWSRSLKAGMCLLAVDEAHCISEWGHDFSKITMVLFPKRTGDDLNYAWNNTRGKIAFVLRKRTDRLPRQKRVEYKQLDKLRNVLLNVPFVGLTATATEKVRSDIINSLLMKDHHVAIGSFDRKNLFYGVKSFSRSSQFVDQLVEEISKYVDNANSTIVYCTTVKDTEEIFKSLLEAGIKAGIYHGQMANKAREEAHRFHHSSFSSFAFEASYNSYCRSFIRDEFYVMVATVAFGMGIDKPNVRYVIHYGCPKSLESYYQESGRCGRDGVPSACWLYYTRSDFGKADFYSAEARSASQKKAIMEAFSAAQHYCMLSTCRRKYLLDYFADEYAHDDCGSSGLKMSPMEDDTFLYQFAFEAEVMRVLGNCDICTSSMKEKDLSREAFLLMACIQSCGGCWGLNLPIGILRGSRSKKIVDAQFDKLPFHGLGKELSANWWKGLAYQLISRDYLVETFKDMYKTVSVSEKGLQFLRSSNPDHQPPLFLPETPEMDLDEKNIDTPSETSEINGLAFKEFEGFSQAETQLYKILIEERIKLARATGTAPYAVCGDQTLKRISLTRPSTKARLANIDGVNQHFIKLYGDNFLQSIKRLSEACNLSLDGDPTSQTPVPSKTVTVPSNKKLTPAKFEAWKMWHEDGLTFKEIANFPGRAVAIKEQTVLEYIFEAAREGCKMNWTRFCEETGLKRETFLSIQNAVSKVGREKLKPIKTELPEEVSYGQIKAYLTMQEAGVSAEVFSSKSEQSCNEDECLTEISEVLQNSIIPSDMQGDDDIVEAPGITGINGASPPGKTEGAESHLLTEEIRKEAASSEGDFLIHKKRQRVEAAEGESFRALVATEESILSWLKNFDDGVTLSDLLEHFNGSTEKSLVNLLCCLEGEFLIYRKNNLYKLL</sequence>
<evidence type="ECO:0000259" key="13">
    <source>
        <dbReference type="PROSITE" id="PS51192"/>
    </source>
</evidence>
<dbReference type="GO" id="GO:0006260">
    <property type="term" value="P:DNA replication"/>
    <property type="evidence" value="ECO:0007669"/>
    <property type="project" value="InterPro"/>
</dbReference>
<dbReference type="InterPro" id="IPR032284">
    <property type="entry name" value="RecQ_Zn-bd"/>
</dbReference>
<name>A0AAF0UIM5_SOLVR</name>
<comment type="similarity">
    <text evidence="2">Belongs to the helicase family. RecQ subfamily.</text>
</comment>
<gene>
    <name evidence="15" type="ORF">MTR67_039939</name>
</gene>
<dbReference type="Pfam" id="PF16124">
    <property type="entry name" value="RecQ_Zn_bind"/>
    <property type="match status" value="1"/>
</dbReference>
<dbReference type="InterPro" id="IPR027417">
    <property type="entry name" value="P-loop_NTPase"/>
</dbReference>
<comment type="cofactor">
    <cofactor evidence="1">
        <name>Zn(2+)</name>
        <dbReference type="ChEBI" id="CHEBI:29105"/>
    </cofactor>
</comment>
<comment type="catalytic activity">
    <reaction evidence="10">
        <text>Couples ATP hydrolysis with the unwinding of duplex DNA by translocating in the 3'-5' direction.</text>
        <dbReference type="EC" id="5.6.2.4"/>
    </reaction>
</comment>
<dbReference type="PANTHER" id="PTHR13710">
    <property type="entry name" value="DNA HELICASE RECQ FAMILY MEMBER"/>
    <property type="match status" value="1"/>
</dbReference>
<evidence type="ECO:0000256" key="9">
    <source>
        <dbReference type="ARBA" id="ARBA00023235"/>
    </source>
</evidence>